<proteinExistence type="inferred from homology"/>
<keyword evidence="6" id="KW-0067">ATP-binding</keyword>
<evidence type="ECO:0000256" key="2">
    <source>
        <dbReference type="ARBA" id="ARBA00004245"/>
    </source>
</evidence>
<comment type="function">
    <text evidence="1">Actins are highly conserved proteins that are involved in various types of cell motility and are ubiquitously expressed in all eukaryotic cells.</text>
</comment>
<dbReference type="FunFam" id="3.30.420.40:FF:000050">
    <property type="entry name" value="Actin, alpha skeletal muscle"/>
    <property type="match status" value="1"/>
</dbReference>
<dbReference type="Proteomes" id="UP000008909">
    <property type="component" value="Unassembled WGS sequence"/>
</dbReference>
<evidence type="ECO:0000256" key="6">
    <source>
        <dbReference type="ARBA" id="ARBA00022840"/>
    </source>
</evidence>
<dbReference type="Gene3D" id="3.90.640.10">
    <property type="entry name" value="Actin, Chain A, domain 4"/>
    <property type="match status" value="2"/>
</dbReference>
<keyword evidence="7" id="KW-0206">Cytoskeleton</keyword>
<evidence type="ECO:0000256" key="5">
    <source>
        <dbReference type="ARBA" id="ARBA00022741"/>
    </source>
</evidence>
<protein>
    <submittedName>
        <fullName evidence="9">Actin</fullName>
    </submittedName>
</protein>
<name>G7YTM5_CLOSI</name>
<sequence>MTGNPPLVLDNGTGMFKLGYAHERSPRAILPTLLGTPKYPSVLVDEPADHIYFGHEALNSRGVLTLTNPMKHSMVADWDALICFYEYIFSKELNVDTKEQSLLVAVSSILPATQRENLATIFFETFEVPALYIIDQALLALYASARTTGLVIDCGEGSTCITSVFETYYIGAATCCHMAAGNTVTQHLKRLLPEIGCRLYTSAEHEIAREIKERTCYVAMDYQDELKKSLTGQTPPEVYSLPDGRHLNLTTERFRAPEILFSPNLFGLEFKGITSLITGSMDRCPTDLRNHLLSNIVLSGGTTLLRGFTERLMEELRVNISSDLPLIISSPPHRQYTVWLGGSVLASSQSFTPMWITSQEYKELGTARTYALSHEWLSTLLSPRATNPPVPVQLSQLSQEARHTGSQWGFNTDKPPGLDEANHTNRANVLNRFSGIMEPASVDSQVGMTSRYAMHFISSDSAAPVCLRIRVTGGSIVCVAYTQTPEGKAPSTAFYRTVRALHAAAYTRTFPTILSRRDLSVEYYEAKKEAGSAAARQHQCFDQIRARYLHIDQAKRNLSLSPQKTTDRWFVKTEYYWVNLIRHSASYIAFVAIALKKHNRCRSCSLLLMFDPSNPPIVIDNGTGLLKAGYAGEMEPRAVVPMILGRPKHCKLLAERNRGGSECFVGDVAGGKRGALTLSYPIVNGIVHNWDDLETIWHHVFTNELRVLPEYHPVLLTESPLNPRPNREKMAEIMFEHFHVPAVYISIQAVLSLYASGRTTGLVLDCGEGVTHWVPVFDAYVVPNAICRRNLAGREITNYLKTLLTERGYKFVTTCEHEIARDAKENTCYVAMDYDLELRRSLVDDFCEMTYRLPDGQLLRIGNERFRAPELMFNPKMGGNEHEGVHLTTRESVLQCGVDIRKSLWANIILTGGGTMFRGFPERLRKELRALVPGHVPIKVLASQERKYSVWIGGAVLASLTSFNEMWVTRSEYTEYGPRIVHQRCI</sequence>
<evidence type="ECO:0000256" key="7">
    <source>
        <dbReference type="ARBA" id="ARBA00023212"/>
    </source>
</evidence>
<dbReference type="SMART" id="SM00268">
    <property type="entry name" value="ACTIN"/>
    <property type="match status" value="2"/>
</dbReference>
<dbReference type="PRINTS" id="PR00190">
    <property type="entry name" value="ACTIN"/>
</dbReference>
<dbReference type="SUPFAM" id="SSF53067">
    <property type="entry name" value="Actin-like ATPase domain"/>
    <property type="match status" value="4"/>
</dbReference>
<accession>G7YTM5</accession>
<dbReference type="InterPro" id="IPR043129">
    <property type="entry name" value="ATPase_NBD"/>
</dbReference>
<evidence type="ECO:0000256" key="8">
    <source>
        <dbReference type="RuleBase" id="RU000487"/>
    </source>
</evidence>
<dbReference type="GO" id="GO:0005524">
    <property type="term" value="F:ATP binding"/>
    <property type="evidence" value="ECO:0007669"/>
    <property type="project" value="UniProtKB-KW"/>
</dbReference>
<dbReference type="FunFam" id="3.90.640.10:FF:000007">
    <property type="entry name" value="Actin like 7B"/>
    <property type="match status" value="2"/>
</dbReference>
<comment type="subcellular location">
    <subcellularLocation>
        <location evidence="2">Cytoplasm</location>
        <location evidence="2">Cytoskeleton</location>
    </subcellularLocation>
</comment>
<organism evidence="9 10">
    <name type="scientific">Clonorchis sinensis</name>
    <name type="common">Chinese liver fluke</name>
    <dbReference type="NCBI Taxonomy" id="79923"/>
    <lineage>
        <taxon>Eukaryota</taxon>
        <taxon>Metazoa</taxon>
        <taxon>Spiralia</taxon>
        <taxon>Lophotrochozoa</taxon>
        <taxon>Platyhelminthes</taxon>
        <taxon>Trematoda</taxon>
        <taxon>Digenea</taxon>
        <taxon>Opisthorchiida</taxon>
        <taxon>Opisthorchiata</taxon>
        <taxon>Opisthorchiidae</taxon>
        <taxon>Clonorchis</taxon>
    </lineage>
</organism>
<dbReference type="GO" id="GO:0005856">
    <property type="term" value="C:cytoskeleton"/>
    <property type="evidence" value="ECO:0007669"/>
    <property type="project" value="UniProtKB-SubCell"/>
</dbReference>
<evidence type="ECO:0000256" key="4">
    <source>
        <dbReference type="ARBA" id="ARBA00022490"/>
    </source>
</evidence>
<dbReference type="EMBL" id="DF144213">
    <property type="protein sequence ID" value="GAA56305.1"/>
    <property type="molecule type" value="Genomic_DNA"/>
</dbReference>
<dbReference type="FunFam" id="3.30.420.40:FF:000148">
    <property type="entry name" value="Actin, alpha skeletal muscle"/>
    <property type="match status" value="1"/>
</dbReference>
<keyword evidence="4" id="KW-0963">Cytoplasm</keyword>
<evidence type="ECO:0000256" key="3">
    <source>
        <dbReference type="ARBA" id="ARBA00006752"/>
    </source>
</evidence>
<dbReference type="Pfam" id="PF00022">
    <property type="entry name" value="Actin"/>
    <property type="match status" value="2"/>
</dbReference>
<keyword evidence="5" id="KW-0547">Nucleotide-binding</keyword>
<evidence type="ECO:0000256" key="1">
    <source>
        <dbReference type="ARBA" id="ARBA00003520"/>
    </source>
</evidence>
<dbReference type="InterPro" id="IPR004000">
    <property type="entry name" value="Actin"/>
</dbReference>
<dbReference type="Gene3D" id="3.30.420.40">
    <property type="match status" value="4"/>
</dbReference>
<dbReference type="PANTHER" id="PTHR11937">
    <property type="entry name" value="ACTIN"/>
    <property type="match status" value="1"/>
</dbReference>
<comment type="similarity">
    <text evidence="3 8">Belongs to the actin family.</text>
</comment>
<dbReference type="FunFam" id="3.30.420.40:FF:000058">
    <property type="entry name" value="Putative actin-related protein 5"/>
    <property type="match status" value="1"/>
</dbReference>
<dbReference type="AlphaFoldDB" id="G7YTM5"/>
<gene>
    <name evidence="9" type="ORF">CLF_110541</name>
</gene>
<evidence type="ECO:0000313" key="10">
    <source>
        <dbReference type="Proteomes" id="UP000008909"/>
    </source>
</evidence>
<reference key="2">
    <citation type="submission" date="2011-10" db="EMBL/GenBank/DDBJ databases">
        <title>The genome and transcriptome sequence of Clonorchis sinensis provide insights into the carcinogenic liver fluke.</title>
        <authorList>
            <person name="Wang X."/>
            <person name="Huang Y."/>
            <person name="Chen W."/>
            <person name="Liu H."/>
            <person name="Guo L."/>
            <person name="Chen Y."/>
            <person name="Luo F."/>
            <person name="Zhou W."/>
            <person name="Sun J."/>
            <person name="Mao Q."/>
            <person name="Liang P."/>
            <person name="Zhou C."/>
            <person name="Tian Y."/>
            <person name="Men J."/>
            <person name="Lv X."/>
            <person name="Huang L."/>
            <person name="Zhou J."/>
            <person name="Hu Y."/>
            <person name="Li R."/>
            <person name="Zhang F."/>
            <person name="Lei H."/>
            <person name="Li X."/>
            <person name="Hu X."/>
            <person name="Liang C."/>
            <person name="Xu J."/>
            <person name="Wu Z."/>
            <person name="Yu X."/>
        </authorList>
    </citation>
    <scope>NUCLEOTIDE SEQUENCE</scope>
    <source>
        <strain>Henan</strain>
    </source>
</reference>
<keyword evidence="10" id="KW-1185">Reference proteome</keyword>
<dbReference type="CDD" id="cd13397">
    <property type="entry name" value="ASKHA_NBD_actin_Arp-T1-3"/>
    <property type="match status" value="1"/>
</dbReference>
<reference evidence="9" key="1">
    <citation type="journal article" date="2011" name="Genome Biol.">
        <title>The draft genome of the carcinogenic human liver fluke Clonorchis sinensis.</title>
        <authorList>
            <person name="Wang X."/>
            <person name="Chen W."/>
            <person name="Huang Y."/>
            <person name="Sun J."/>
            <person name="Men J."/>
            <person name="Liu H."/>
            <person name="Luo F."/>
            <person name="Guo L."/>
            <person name="Lv X."/>
            <person name="Deng C."/>
            <person name="Zhou C."/>
            <person name="Fan Y."/>
            <person name="Li X."/>
            <person name="Huang L."/>
            <person name="Hu Y."/>
            <person name="Liang C."/>
            <person name="Hu X."/>
            <person name="Xu J."/>
            <person name="Yu X."/>
        </authorList>
    </citation>
    <scope>NUCLEOTIDE SEQUENCE [LARGE SCALE GENOMIC DNA]</scope>
    <source>
        <strain evidence="9">Henan</strain>
    </source>
</reference>
<evidence type="ECO:0000313" key="9">
    <source>
        <dbReference type="EMBL" id="GAA56305.1"/>
    </source>
</evidence>